<dbReference type="AlphaFoldDB" id="A0A192D3S8"/>
<accession>A0A192D3S8</accession>
<dbReference type="STRING" id="1112.A9D12_05970"/>
<proteinExistence type="predicted"/>
<dbReference type="OrthoDB" id="7411269at2"/>
<dbReference type="RefSeq" id="WP_068350477.1">
    <property type="nucleotide sequence ID" value="NZ_CP016033.1"/>
</dbReference>
<organism evidence="1 2">
    <name type="scientific">Erythrobacter neustonensis</name>
    <dbReference type="NCBI Taxonomy" id="1112"/>
    <lineage>
        <taxon>Bacteria</taxon>
        <taxon>Pseudomonadati</taxon>
        <taxon>Pseudomonadota</taxon>
        <taxon>Alphaproteobacteria</taxon>
        <taxon>Sphingomonadales</taxon>
        <taxon>Erythrobacteraceae</taxon>
        <taxon>Erythrobacter/Porphyrobacter group</taxon>
        <taxon>Erythrobacter</taxon>
    </lineage>
</organism>
<evidence type="ECO:0000313" key="1">
    <source>
        <dbReference type="EMBL" id="ANK12567.1"/>
    </source>
</evidence>
<protein>
    <submittedName>
        <fullName evidence="1">Uncharacterized protein</fullName>
    </submittedName>
</protein>
<dbReference type="EMBL" id="CP016033">
    <property type="protein sequence ID" value="ANK12567.1"/>
    <property type="molecule type" value="Genomic_DNA"/>
</dbReference>
<keyword evidence="2" id="KW-1185">Reference proteome</keyword>
<evidence type="ECO:0000313" key="2">
    <source>
        <dbReference type="Proteomes" id="UP000078263"/>
    </source>
</evidence>
<sequence length="163" mass="17150">MIRSSALPRPGQTRIGHGWQLILADLALILFLLSLSALPAAEAESGRHLAARAVQEQKTRETAEPEVAAAQALFRPVAGGPSLGDWLRAQAPDPRATVTVFAIHTPGAEAAAWARAETLAQQARAAGTQVRTIIAAGSVDEVYASLAYDQTIALAIRPARRAS</sequence>
<dbReference type="KEGG" id="pns:A9D12_05970"/>
<reference evidence="1 2" key="1">
    <citation type="submission" date="2016-05" db="EMBL/GenBank/DDBJ databases">
        <title>Compelete Genome Sequence of Bacteriochlorophyll-Synthesizing Bacterium Porphyrobacter neustonensis DSM 9434.</title>
        <authorList>
            <person name="Shi X.-L."/>
            <person name="Wu Y.-H."/>
            <person name="Cheng H."/>
            <person name="Xu L."/>
            <person name="Zhang X.-Q."/>
            <person name="Wang C.-S."/>
            <person name="Xu X.-W."/>
        </authorList>
    </citation>
    <scope>NUCLEOTIDE SEQUENCE [LARGE SCALE GENOMIC DNA]</scope>
    <source>
        <strain evidence="1 2">DSM 9434</strain>
    </source>
</reference>
<name>A0A192D3S8_9SPHN</name>
<dbReference type="Proteomes" id="UP000078263">
    <property type="component" value="Chromosome"/>
</dbReference>
<gene>
    <name evidence="1" type="ORF">A9D12_05970</name>
</gene>